<organism evidence="16 17">
    <name type="scientific">Arabidopsis suecica</name>
    <name type="common">Swedish thale-cress</name>
    <name type="synonym">Cardaminopsis suecica</name>
    <dbReference type="NCBI Taxonomy" id="45249"/>
    <lineage>
        <taxon>Eukaryota</taxon>
        <taxon>Viridiplantae</taxon>
        <taxon>Streptophyta</taxon>
        <taxon>Embryophyta</taxon>
        <taxon>Tracheophyta</taxon>
        <taxon>Spermatophyta</taxon>
        <taxon>Magnoliopsida</taxon>
        <taxon>eudicotyledons</taxon>
        <taxon>Gunneridae</taxon>
        <taxon>Pentapetalae</taxon>
        <taxon>rosids</taxon>
        <taxon>malvids</taxon>
        <taxon>Brassicales</taxon>
        <taxon>Brassicaceae</taxon>
        <taxon>Camelineae</taxon>
        <taxon>Arabidopsis</taxon>
    </lineage>
</organism>
<dbReference type="GO" id="GO:0003676">
    <property type="term" value="F:nucleic acid binding"/>
    <property type="evidence" value="ECO:0007669"/>
    <property type="project" value="InterPro"/>
</dbReference>
<dbReference type="OrthoDB" id="1080952at2759"/>
<dbReference type="InterPro" id="IPR001841">
    <property type="entry name" value="Znf_RING"/>
</dbReference>
<evidence type="ECO:0000259" key="15">
    <source>
        <dbReference type="PROSITE" id="PS51873"/>
    </source>
</evidence>
<dbReference type="Pfam" id="PF13456">
    <property type="entry name" value="RVT_3"/>
    <property type="match status" value="1"/>
</dbReference>
<comment type="pathway">
    <text evidence="4">Protein modification; protein ubiquitination.</text>
</comment>
<evidence type="ECO:0000256" key="7">
    <source>
        <dbReference type="ARBA" id="ARBA00022679"/>
    </source>
</evidence>
<dbReference type="PROSITE" id="PS00518">
    <property type="entry name" value="ZF_RING_1"/>
    <property type="match status" value="1"/>
</dbReference>
<evidence type="ECO:0000256" key="10">
    <source>
        <dbReference type="ARBA" id="ARBA00022771"/>
    </source>
</evidence>
<evidence type="ECO:0000256" key="4">
    <source>
        <dbReference type="ARBA" id="ARBA00004906"/>
    </source>
</evidence>
<evidence type="ECO:0000256" key="6">
    <source>
        <dbReference type="ARBA" id="ARBA00012251"/>
    </source>
</evidence>
<name>A0A8T1Z7E1_ARASU</name>
<comment type="catalytic activity">
    <reaction evidence="1">
        <text>[E2 ubiquitin-conjugating enzyme]-S-ubiquitinyl-L-cysteine + [acceptor protein]-L-lysine = [E2 ubiquitin-conjugating enzyme]-L-cysteine + [acceptor protein]-N(6)-ubiquitinyl-L-lysine.</text>
        <dbReference type="EC" id="2.3.2.31"/>
    </reaction>
</comment>
<dbReference type="InterPro" id="IPR017907">
    <property type="entry name" value="Znf_RING_CS"/>
</dbReference>
<dbReference type="PROSITE" id="PS51873">
    <property type="entry name" value="TRIAD"/>
    <property type="match status" value="1"/>
</dbReference>
<evidence type="ECO:0000256" key="11">
    <source>
        <dbReference type="ARBA" id="ARBA00022786"/>
    </source>
</evidence>
<dbReference type="Pfam" id="PF01485">
    <property type="entry name" value="IBR"/>
    <property type="match status" value="2"/>
</dbReference>
<dbReference type="SMART" id="SM00647">
    <property type="entry name" value="IBR"/>
    <property type="match status" value="2"/>
</dbReference>
<proteinExistence type="inferred from homology"/>
<keyword evidence="9" id="KW-0677">Repeat</keyword>
<comment type="cofactor">
    <cofactor evidence="2">
        <name>Zn(2+)</name>
        <dbReference type="ChEBI" id="CHEBI:29105"/>
    </cofactor>
</comment>
<evidence type="ECO:0000256" key="13">
    <source>
        <dbReference type="PROSITE-ProRule" id="PRU00175"/>
    </source>
</evidence>
<comment type="caution">
    <text evidence="16">The sequence shown here is derived from an EMBL/GenBank/DDBJ whole genome shotgun (WGS) entry which is preliminary data.</text>
</comment>
<keyword evidence="8" id="KW-0479">Metal-binding</keyword>
<evidence type="ECO:0000256" key="12">
    <source>
        <dbReference type="ARBA" id="ARBA00022833"/>
    </source>
</evidence>
<protein>
    <recommendedName>
        <fullName evidence="6">RBR-type E3 ubiquitin transferase</fullName>
        <ecNumber evidence="6">2.3.2.31</ecNumber>
    </recommendedName>
</protein>
<evidence type="ECO:0000256" key="2">
    <source>
        <dbReference type="ARBA" id="ARBA00001947"/>
    </source>
</evidence>
<feature type="domain" description="RING-type" evidence="14">
    <location>
        <begin position="156"/>
        <end position="200"/>
    </location>
</feature>
<dbReference type="PROSITE" id="PS50089">
    <property type="entry name" value="ZF_RING_2"/>
    <property type="match status" value="1"/>
</dbReference>
<sequence length="374" mass="41979">MCVSTYRLYCKGLVSEEVVKDESRQIGGFGVAICDAEDNRLFEMKKVLGDEESSHQQVAELASLIHALNWALELDLGRVTFFCDDSNILEYVTGKAEPNESNVATLVKEVSLLQSRFLFCEALPVSRDITFVLQLAKDAITSQIRWREGNVYMETCPLCYEHVPSDEKLEVPGCFHRFCVDCIKKQAEVALELVKPVNCPSLGCNSELQREDCEGLLEPKQLDLMTKYKKASMIKGSERVYCPTCDNVMAKPNLIEYTKSFFVDAELSGARKCTECGYCFCGKCKAGWHYGMTCDEFVKSESIETSSEDEECYEALAKSLGWKRCGNCKLMIAHDGGCNRIICSCKFEFCFVCGAEWNKEANCNCPTGLESDDQ</sequence>
<dbReference type="InterPro" id="IPR002867">
    <property type="entry name" value="IBR_dom"/>
</dbReference>
<evidence type="ECO:0000313" key="17">
    <source>
        <dbReference type="Proteomes" id="UP000694251"/>
    </source>
</evidence>
<evidence type="ECO:0000256" key="1">
    <source>
        <dbReference type="ARBA" id="ARBA00001798"/>
    </source>
</evidence>
<dbReference type="GO" id="GO:0008270">
    <property type="term" value="F:zinc ion binding"/>
    <property type="evidence" value="ECO:0007669"/>
    <property type="project" value="UniProtKB-KW"/>
</dbReference>
<evidence type="ECO:0000256" key="9">
    <source>
        <dbReference type="ARBA" id="ARBA00022737"/>
    </source>
</evidence>
<evidence type="ECO:0000256" key="3">
    <source>
        <dbReference type="ARBA" id="ARBA00003976"/>
    </source>
</evidence>
<dbReference type="FunFam" id="3.30.420.10:FF:000076">
    <property type="entry name" value="RBR-type E3 ubiquitin transferase"/>
    <property type="match status" value="1"/>
</dbReference>
<accession>A0A8T1Z7E1</accession>
<dbReference type="AlphaFoldDB" id="A0A8T1Z7E1"/>
<comment type="similarity">
    <text evidence="5">Belongs to the RBR family. Ariadne subfamily.</text>
</comment>
<dbReference type="PANTHER" id="PTHR11685">
    <property type="entry name" value="RBR FAMILY RING FINGER AND IBR DOMAIN-CONTAINING"/>
    <property type="match status" value="1"/>
</dbReference>
<dbReference type="InterPro" id="IPR044066">
    <property type="entry name" value="TRIAD_supradom"/>
</dbReference>
<keyword evidence="7" id="KW-0808">Transferase</keyword>
<reference evidence="16 17" key="1">
    <citation type="submission" date="2020-12" db="EMBL/GenBank/DDBJ databases">
        <title>Concerted genomic and epigenomic changes stabilize Arabidopsis allopolyploids.</title>
        <authorList>
            <person name="Chen Z."/>
        </authorList>
    </citation>
    <scope>NUCLEOTIDE SEQUENCE [LARGE SCALE GENOMIC DNA]</scope>
    <source>
        <strain evidence="16">As9502</strain>
        <tissue evidence="16">Leaf</tissue>
    </source>
</reference>
<dbReference type="InterPro" id="IPR031127">
    <property type="entry name" value="E3_UB_ligase_RBR"/>
</dbReference>
<evidence type="ECO:0000256" key="5">
    <source>
        <dbReference type="ARBA" id="ARBA00005884"/>
    </source>
</evidence>
<comment type="function">
    <text evidence="3">Might act as an E3 ubiquitin-protein ligase, or as part of E3 complex, which accepts ubiquitin from specific E2 ubiquitin-conjugating enzymes and then transfers it to substrates.</text>
</comment>
<dbReference type="EMBL" id="JAEFBJ010000011">
    <property type="protein sequence ID" value="KAG7554501.1"/>
    <property type="molecule type" value="Genomic_DNA"/>
</dbReference>
<evidence type="ECO:0000259" key="14">
    <source>
        <dbReference type="PROSITE" id="PS50089"/>
    </source>
</evidence>
<dbReference type="InterPro" id="IPR002156">
    <property type="entry name" value="RNaseH_domain"/>
</dbReference>
<dbReference type="Proteomes" id="UP000694251">
    <property type="component" value="Chromosome 11"/>
</dbReference>
<keyword evidence="11" id="KW-0833">Ubl conjugation pathway</keyword>
<dbReference type="EC" id="2.3.2.31" evidence="6"/>
<keyword evidence="17" id="KW-1185">Reference proteome</keyword>
<feature type="domain" description="RING-type" evidence="15">
    <location>
        <begin position="152"/>
        <end position="374"/>
    </location>
</feature>
<dbReference type="GO" id="GO:0016567">
    <property type="term" value="P:protein ubiquitination"/>
    <property type="evidence" value="ECO:0007669"/>
    <property type="project" value="InterPro"/>
</dbReference>
<evidence type="ECO:0000256" key="8">
    <source>
        <dbReference type="ARBA" id="ARBA00022723"/>
    </source>
</evidence>
<dbReference type="CDD" id="cd22584">
    <property type="entry name" value="Rcat_RBR_unk"/>
    <property type="match status" value="1"/>
</dbReference>
<evidence type="ECO:0000313" key="16">
    <source>
        <dbReference type="EMBL" id="KAG7554501.1"/>
    </source>
</evidence>
<dbReference type="GO" id="GO:0061630">
    <property type="term" value="F:ubiquitin protein ligase activity"/>
    <property type="evidence" value="ECO:0007669"/>
    <property type="project" value="UniProtKB-EC"/>
</dbReference>
<keyword evidence="12" id="KW-0862">Zinc</keyword>
<keyword evidence="10 13" id="KW-0863">Zinc-finger</keyword>
<dbReference type="GO" id="GO:0004523">
    <property type="term" value="F:RNA-DNA hybrid ribonuclease activity"/>
    <property type="evidence" value="ECO:0007669"/>
    <property type="project" value="InterPro"/>
</dbReference>
<gene>
    <name evidence="16" type="ORF">ISN44_As11g007340</name>
</gene>